<organism evidence="4 5">
    <name type="scientific">Aquitalea aquatica</name>
    <dbReference type="NCBI Taxonomy" id="3044273"/>
    <lineage>
        <taxon>Bacteria</taxon>
        <taxon>Pseudomonadati</taxon>
        <taxon>Pseudomonadota</taxon>
        <taxon>Betaproteobacteria</taxon>
        <taxon>Neisseriales</taxon>
        <taxon>Chromobacteriaceae</taxon>
        <taxon>Aquitalea</taxon>
    </lineage>
</organism>
<name>A0A838Y328_9NEIS</name>
<dbReference type="AlphaFoldDB" id="A0A838Y328"/>
<evidence type="ECO:0000256" key="1">
    <source>
        <dbReference type="SAM" id="MobiDB-lite"/>
    </source>
</evidence>
<feature type="domain" description="T6SS Phospholipase effector Tle1-like catalytic" evidence="2">
    <location>
        <begin position="251"/>
        <end position="370"/>
    </location>
</feature>
<keyword evidence="5" id="KW-1185">Reference proteome</keyword>
<evidence type="ECO:0000313" key="4">
    <source>
        <dbReference type="EMBL" id="MBA4707029.1"/>
    </source>
</evidence>
<feature type="domain" description="T6SS Phospholipase effector Tle1-like C-terminal" evidence="3">
    <location>
        <begin position="419"/>
        <end position="648"/>
    </location>
</feature>
<evidence type="ECO:0000259" key="3">
    <source>
        <dbReference type="Pfam" id="PF22137"/>
    </source>
</evidence>
<proteinExistence type="predicted"/>
<dbReference type="Pfam" id="PF22137">
    <property type="entry name" value="T6SS_Tle1-like_C"/>
    <property type="match status" value="1"/>
</dbReference>
<evidence type="ECO:0000313" key="5">
    <source>
        <dbReference type="Proteomes" id="UP000545606"/>
    </source>
</evidence>
<protein>
    <submittedName>
        <fullName evidence="4">DUF2235 domain-containing protein</fullName>
    </submittedName>
</protein>
<dbReference type="PANTHER" id="PTHR33840:SF1">
    <property type="entry name" value="TLE1 PHOSPHOLIPASE DOMAIN-CONTAINING PROTEIN"/>
    <property type="match status" value="1"/>
</dbReference>
<gene>
    <name evidence="4" type="ORF">H2Z84_01340</name>
</gene>
<dbReference type="Proteomes" id="UP000545606">
    <property type="component" value="Unassembled WGS sequence"/>
</dbReference>
<accession>A0A838Y328</accession>
<dbReference type="EMBL" id="JACERN010000003">
    <property type="protein sequence ID" value="MBA4707029.1"/>
    <property type="molecule type" value="Genomic_DNA"/>
</dbReference>
<dbReference type="Pfam" id="PF09994">
    <property type="entry name" value="T6SS_Tle1-like_cat"/>
    <property type="match status" value="1"/>
</dbReference>
<dbReference type="RefSeq" id="WP_181834369.1">
    <property type="nucleotide sequence ID" value="NZ_JACERN010000003.1"/>
</dbReference>
<feature type="region of interest" description="Disordered" evidence="1">
    <location>
        <begin position="477"/>
        <end position="523"/>
    </location>
</feature>
<evidence type="ECO:0000259" key="2">
    <source>
        <dbReference type="Pfam" id="PF09994"/>
    </source>
</evidence>
<dbReference type="InterPro" id="IPR018712">
    <property type="entry name" value="Tle1-like_cat"/>
</dbReference>
<reference evidence="4 5" key="1">
    <citation type="submission" date="2020-07" db="EMBL/GenBank/DDBJ databases">
        <title>Draft genome sequence of violacein-producing bacteria and related species.</title>
        <authorList>
            <person name="Wilson H.S."/>
            <person name="De Leon M.E."/>
        </authorList>
    </citation>
    <scope>NUCLEOTIDE SEQUENCE [LARGE SCALE GENOMIC DNA]</scope>
    <source>
        <strain evidence="4 5">HSC-21Su07</strain>
    </source>
</reference>
<dbReference type="PANTHER" id="PTHR33840">
    <property type="match status" value="1"/>
</dbReference>
<comment type="caution">
    <text evidence="4">The sequence shown here is derived from an EMBL/GenBank/DDBJ whole genome shotgun (WGS) entry which is preliminary data.</text>
</comment>
<dbReference type="InterPro" id="IPR054388">
    <property type="entry name" value="Tle1-like_C"/>
</dbReference>
<sequence length="676" mass="75598">MPALIAPAFPEAGYLPTRLDEVIANRSQQQQQVDAAHCQARQEGQPSPCVQVLNISLFFDGTNNHGDSDDKANPVNSSNVRRLFNASIGYLDGRDWGYYSYYMQGVGTVFKEIGEGKPSGSGLSFAAGGEDRILWGLTRLIDALRRAYSAQNEKLDAEDAYALVKAMQYSYVESEHGVKQQRSTTRQERRELIQQQLAPLLTKRQNGYKPEILSIKLYVYGFSRGAAEARAFIWRLREQLDDGCESLCGIPLSVEFLGLFDTVAAVGLTELAPGAEGHMGWADGTMKLPPEAHLPRRCAHLVSAHEQRLCFALDSIAIANRSYPACTLGEWVYPGMHSDVGGGYPPGDQGKAREGQGMLLSQLPLLHMYRLAFDAGAPLQVNKELLHGSAERIAQLQQREQWRFMKESTSQLYTYSELLITRFEAWRQQASASSSLEDILQFQTAQITAWRIARYAGGLHEKGGPGYENAPFYQHSRDTPSWQAEAEKDAWKKQSKQGKSQAVTLEAPVKNGKPTDGNKTYTPNINKEYEATQDKTQLKEGAKDFADDYVGRTTLSFNVIGGLATFFTGISRVFSDDCGEELVMLREDGEGLYNAVTQNPELMALYDEHVHDSRAWFMHAALAKREPHGTYLRYRTVFFTDGNSNKQLICRSPRVTDIKRKELEQSAQQRISRSSH</sequence>